<gene>
    <name evidence="3" type="ORF">NOX80_06425</name>
</gene>
<evidence type="ECO:0000259" key="2">
    <source>
        <dbReference type="Pfam" id="PF12969"/>
    </source>
</evidence>
<dbReference type="RefSeq" id="WP_256552486.1">
    <property type="nucleotide sequence ID" value="NZ_CP101751.1"/>
</dbReference>
<reference evidence="3" key="1">
    <citation type="submission" date="2022-07" db="EMBL/GenBank/DDBJ databases">
        <title>Isolation, identification, and degradation of a PFOSA degrading strain from sewage treatment plant.</title>
        <authorList>
            <person name="Zhang L."/>
            <person name="Huo Y."/>
        </authorList>
    </citation>
    <scope>NUCLEOTIDE SEQUENCE</scope>
    <source>
        <strain evidence="3">C1</strain>
    </source>
</reference>
<sequence>MRKKVLFFYALFCVLTSSYGQIRILGQVAAEELQQKKHPNDTSAVAAIQFKKGLTTFVIGTDSKWYMHTEVQQRIKIYKKEGYSYANTKVPIYNYNGSGEKVTFENAFTYNWVNGKIEKTKLTKEGEFKEKVNENWDVKKIVMPAVKEGSIVEYQYTIVSPFITDLRDWDFQYFIPAGFVSYKVNIPDRLVYNQILTGSTNINKESVVESSLNGDYAETKLTYTVKDVPAIKEEKYVDNIKNYISGLKFELIAVNYVTGSHTYAKDWNDVVKNIYNESDFGRQLNLKSYFEEELNPVLRGVTDKDEKLKKIFNFVKQKMTWNETNGYLCNEGVKTAFKNKVGNVAEINLMLIAMLRYAGLEANPVLISTRNNGIAPFPSRTAFNYVIAAVKKDGKNLFLDATDKNTEPDVLPFRAINWIGRLIRADETSEQVELVPTFKSRENSIVMADLNKEGVFTGKVRKQYLGYNAFEFKSDYAGLSKEKTIETIEKEYNGIELGDYSVVYPDDTTKPVTEDYSFSHPNMVERIGDRLYFSPLLFLAMSENPFKLEKRQYPIDFIYPFQQKNVISINVPEGYEVESLPEATTLAMEEQIGTFKYNIVKNDRQLQLMVLFDINHPNIPESYYDNLKGFFNKMIKKHTEKIVLKKS</sequence>
<accession>A0ABY5IZA4</accession>
<dbReference type="Gene3D" id="2.60.40.3140">
    <property type="match status" value="1"/>
</dbReference>
<dbReference type="Pfam" id="PF01841">
    <property type="entry name" value="Transglut_core"/>
    <property type="match status" value="1"/>
</dbReference>
<dbReference type="InterPro" id="IPR002931">
    <property type="entry name" value="Transglutaminase-like"/>
</dbReference>
<feature type="domain" description="DUF3857" evidence="2">
    <location>
        <begin position="69"/>
        <end position="231"/>
    </location>
</feature>
<dbReference type="Gene3D" id="3.10.620.30">
    <property type="match status" value="1"/>
</dbReference>
<dbReference type="Proteomes" id="UP001059844">
    <property type="component" value="Chromosome"/>
</dbReference>
<dbReference type="Pfam" id="PF12969">
    <property type="entry name" value="DUF3857"/>
    <property type="match status" value="1"/>
</dbReference>
<dbReference type="Gene3D" id="2.60.120.1130">
    <property type="match status" value="1"/>
</dbReference>
<name>A0ABY5IZA4_9FLAO</name>
<evidence type="ECO:0000313" key="4">
    <source>
        <dbReference type="Proteomes" id="UP001059844"/>
    </source>
</evidence>
<keyword evidence="4" id="KW-1185">Reference proteome</keyword>
<evidence type="ECO:0000313" key="3">
    <source>
        <dbReference type="EMBL" id="UUC46832.1"/>
    </source>
</evidence>
<evidence type="ECO:0000259" key="1">
    <source>
        <dbReference type="Pfam" id="PF01841"/>
    </source>
</evidence>
<protein>
    <submittedName>
        <fullName evidence="3">DUF3857 domain-containing protein</fullName>
    </submittedName>
</protein>
<feature type="domain" description="Transglutaminase-like" evidence="1">
    <location>
        <begin position="297"/>
        <end position="372"/>
    </location>
</feature>
<dbReference type="InterPro" id="IPR024618">
    <property type="entry name" value="DUF3857"/>
</dbReference>
<dbReference type="EMBL" id="CP101751">
    <property type="protein sequence ID" value="UUC46832.1"/>
    <property type="molecule type" value="Genomic_DNA"/>
</dbReference>
<proteinExistence type="predicted"/>
<organism evidence="3 4">
    <name type="scientific">Flavobacterium cerinum</name>
    <dbReference type="NCBI Taxonomy" id="2502784"/>
    <lineage>
        <taxon>Bacteria</taxon>
        <taxon>Pseudomonadati</taxon>
        <taxon>Bacteroidota</taxon>
        <taxon>Flavobacteriia</taxon>
        <taxon>Flavobacteriales</taxon>
        <taxon>Flavobacteriaceae</taxon>
        <taxon>Flavobacterium</taxon>
    </lineage>
</organism>